<dbReference type="RefSeq" id="XP_055877203.1">
    <property type="nucleotide sequence ID" value="XM_056021228.1"/>
</dbReference>
<dbReference type="CDD" id="cd00110">
    <property type="entry name" value="LamG"/>
    <property type="match status" value="1"/>
</dbReference>
<reference evidence="6" key="1">
    <citation type="submission" date="2025-08" db="UniProtKB">
        <authorList>
            <consortium name="RefSeq"/>
        </authorList>
    </citation>
    <scope>IDENTIFICATION</scope>
</reference>
<dbReference type="InterPro" id="IPR036383">
    <property type="entry name" value="TSP1_rpt_sf"/>
</dbReference>
<organism evidence="5 6">
    <name type="scientific">Biomphalaria glabrata</name>
    <name type="common">Bloodfluke planorb</name>
    <name type="synonym">Freshwater snail</name>
    <dbReference type="NCBI Taxonomy" id="6526"/>
    <lineage>
        <taxon>Eukaryota</taxon>
        <taxon>Metazoa</taxon>
        <taxon>Spiralia</taxon>
        <taxon>Lophotrochozoa</taxon>
        <taxon>Mollusca</taxon>
        <taxon>Gastropoda</taxon>
        <taxon>Heterobranchia</taxon>
        <taxon>Euthyneura</taxon>
        <taxon>Panpulmonata</taxon>
        <taxon>Hygrophila</taxon>
        <taxon>Lymnaeoidea</taxon>
        <taxon>Planorbidae</taxon>
        <taxon>Biomphalaria</taxon>
    </lineage>
</organism>
<dbReference type="OrthoDB" id="6056075at2759"/>
<dbReference type="Proteomes" id="UP001165740">
    <property type="component" value="Chromosome 2"/>
</dbReference>
<evidence type="ECO:0000256" key="3">
    <source>
        <dbReference type="SAM" id="SignalP"/>
    </source>
</evidence>
<proteinExistence type="predicted"/>
<dbReference type="SUPFAM" id="SSF49899">
    <property type="entry name" value="Concanavalin A-like lectins/glucanases"/>
    <property type="match status" value="1"/>
</dbReference>
<dbReference type="InterPro" id="IPR001791">
    <property type="entry name" value="Laminin_G"/>
</dbReference>
<dbReference type="Pfam" id="PF00090">
    <property type="entry name" value="TSP_1"/>
    <property type="match status" value="8"/>
</dbReference>
<evidence type="ECO:0000313" key="6">
    <source>
        <dbReference type="RefSeq" id="XP_055877203.1"/>
    </source>
</evidence>
<dbReference type="SMART" id="SM00209">
    <property type="entry name" value="TSP1"/>
    <property type="match status" value="8"/>
</dbReference>
<dbReference type="PROSITE" id="PS50092">
    <property type="entry name" value="TSP1"/>
    <property type="match status" value="8"/>
</dbReference>
<dbReference type="InterPro" id="IPR013320">
    <property type="entry name" value="ConA-like_dom_sf"/>
</dbReference>
<dbReference type="InterPro" id="IPR052065">
    <property type="entry name" value="Compl_asym_regulator"/>
</dbReference>
<dbReference type="Gene3D" id="2.60.120.200">
    <property type="match status" value="1"/>
</dbReference>
<keyword evidence="1" id="KW-0677">Repeat</keyword>
<dbReference type="PANTHER" id="PTHR22906:SF21">
    <property type="entry name" value="SEMA DOMAIN-CONTAINING PROTEIN"/>
    <property type="match status" value="1"/>
</dbReference>
<accession>A0A9W2ZQP3</accession>
<dbReference type="GeneID" id="106056493"/>
<dbReference type="FunFam" id="2.20.100.10:FF:000002">
    <property type="entry name" value="Unc-5 netrin receptor C"/>
    <property type="match status" value="1"/>
</dbReference>
<dbReference type="PANTHER" id="PTHR22906">
    <property type="entry name" value="PROPERDIN"/>
    <property type="match status" value="1"/>
</dbReference>
<keyword evidence="3" id="KW-0732">Signal</keyword>
<feature type="chain" id="PRO_5040832522" evidence="3">
    <location>
        <begin position="17"/>
        <end position="930"/>
    </location>
</feature>
<dbReference type="Pfam" id="PF02210">
    <property type="entry name" value="Laminin_G_2"/>
    <property type="match status" value="1"/>
</dbReference>
<protein>
    <submittedName>
        <fullName evidence="6">SCO-spondin-like</fullName>
    </submittedName>
</protein>
<dbReference type="OMA" id="CITHILA"/>
<keyword evidence="2" id="KW-1015">Disulfide bond</keyword>
<feature type="signal peptide" evidence="3">
    <location>
        <begin position="1"/>
        <end position="16"/>
    </location>
</feature>
<gene>
    <name evidence="6" type="primary">LOC106056493</name>
</gene>
<evidence type="ECO:0000256" key="1">
    <source>
        <dbReference type="ARBA" id="ARBA00022737"/>
    </source>
</evidence>
<evidence type="ECO:0000313" key="5">
    <source>
        <dbReference type="Proteomes" id="UP001165740"/>
    </source>
</evidence>
<feature type="domain" description="Laminin G" evidence="4">
    <location>
        <begin position="815"/>
        <end position="920"/>
    </location>
</feature>
<dbReference type="PRINTS" id="PR01705">
    <property type="entry name" value="TSP1REPEAT"/>
</dbReference>
<evidence type="ECO:0000256" key="2">
    <source>
        <dbReference type="ARBA" id="ARBA00023157"/>
    </source>
</evidence>
<sequence>MSCTKWFILVLCSCFAQDSKDVKEQLMEIMRVQLMSVSPDDRESFTELCIKKRMACEEKQFSGRHAVFTWKPGTSTEAKDRFWRTYSCVYNQNINKCPVDGGWTEWSLWSKCKADCEDKGWQTRTRACENPKPAFGGNPCDGEKLANITCIGLCRSNSDGLAEAEEYIVQIHNAFPDLAGLCMEKHCLYLEVTRIIKDRFKVDKYWSSINCVKYGSACPVNGGWGEWQEYTRCSAKCGVGERFRSRKCDKPVTRNGGIPCQGEWFQETSCLGKNCSAKGVDMSDWSTFSPCSVSCGAYGVKESTKFCIKADKPCMVGGQKVEQITMAIPCYGGECPQTGGWGQWQPWTECSAECGVGRKTRFRQCDSPNPSGGESCLGIRLQTTACDGSMCIQVPKENDNEEESQQRKRRSWHNFSSLAFALPKDRSKFSLSRSPSNYFNVSKVLLPSVDSKLVKKLSIQFKTNLSTRKAKNISDTARCLPTEVLNESLSRTIQLNESLEVKTAIFTSTKIKECNTKEGQPSFGNNDNISAINKTYLGARRPRVSREVKVEQDDPYNFELNPDLENTYTTWTLWSACSASCGGGSRTRVRSCKDKTIVCRGEIKPTQLCNIDPCPVQGGWGAWGIWQPCSETCNKGFSERYRQCDSPLPAFGGTCPGTNKETKDCNLGICLSTQNIGYSWSLWTACSLSCNGGVRKREYRVSGASGRDYVDEQVKLCNPQPCPENGLWAAWGGWAPCSEACGLGNRVRDRTCTDPAPNWGGAPCEGEGSELQTCFAGPCLDEDDYGIKLEGNGFLTYSDIGKVTGLFMVFLRLKPAALNGTIFHHNRGCKKKLTDCECSIMLVLINGFLHLEVKNKREKETLKLSYSNILVLEQWQDILVIVTESWAEMRVDDDYKEEKPFSPGNPHTFNFDGQLTIGSNRFQTDVKYLL</sequence>
<evidence type="ECO:0000259" key="4">
    <source>
        <dbReference type="Pfam" id="PF02210"/>
    </source>
</evidence>
<dbReference type="FunFam" id="2.20.100.10:FF:000001">
    <property type="entry name" value="semaphorin-5A isoform X1"/>
    <property type="match status" value="4"/>
</dbReference>
<keyword evidence="5" id="KW-1185">Reference proteome</keyword>
<dbReference type="AlphaFoldDB" id="A0A9W2ZQP3"/>
<dbReference type="Gene3D" id="2.20.100.10">
    <property type="entry name" value="Thrombospondin type-1 (TSP1) repeat"/>
    <property type="match status" value="8"/>
</dbReference>
<name>A0A9W2ZQP3_BIOGL</name>
<dbReference type="SUPFAM" id="SSF82895">
    <property type="entry name" value="TSP-1 type 1 repeat"/>
    <property type="match status" value="7"/>
</dbReference>
<dbReference type="InterPro" id="IPR000884">
    <property type="entry name" value="TSP1_rpt"/>
</dbReference>